<accession>A0A392NUS3</accession>
<evidence type="ECO:0000313" key="3">
    <source>
        <dbReference type="Proteomes" id="UP000265520"/>
    </source>
</evidence>
<name>A0A392NUS3_9FABA</name>
<keyword evidence="3" id="KW-1185">Reference proteome</keyword>
<feature type="region of interest" description="Disordered" evidence="1">
    <location>
        <begin position="1"/>
        <end position="29"/>
    </location>
</feature>
<comment type="caution">
    <text evidence="2">The sequence shown here is derived from an EMBL/GenBank/DDBJ whole genome shotgun (WGS) entry which is preliminary data.</text>
</comment>
<dbReference type="EMBL" id="LXQA010050378">
    <property type="protein sequence ID" value="MCI02846.1"/>
    <property type="molecule type" value="Genomic_DNA"/>
</dbReference>
<reference evidence="2 3" key="1">
    <citation type="journal article" date="2018" name="Front. Plant Sci.">
        <title>Red Clover (Trifolium pratense) and Zigzag Clover (T. medium) - A Picture of Genomic Similarities and Differences.</title>
        <authorList>
            <person name="Dluhosova J."/>
            <person name="Istvanek J."/>
            <person name="Nedelnik J."/>
            <person name="Repkova J."/>
        </authorList>
    </citation>
    <scope>NUCLEOTIDE SEQUENCE [LARGE SCALE GENOMIC DNA]</scope>
    <source>
        <strain evidence="3">cv. 10/8</strain>
        <tissue evidence="2">Leaf</tissue>
    </source>
</reference>
<evidence type="ECO:0000313" key="2">
    <source>
        <dbReference type="EMBL" id="MCI02846.1"/>
    </source>
</evidence>
<dbReference type="AlphaFoldDB" id="A0A392NUS3"/>
<feature type="non-terminal residue" evidence="2">
    <location>
        <position position="74"/>
    </location>
</feature>
<evidence type="ECO:0000256" key="1">
    <source>
        <dbReference type="SAM" id="MobiDB-lite"/>
    </source>
</evidence>
<sequence>MAEAEIGTPTAASVPVTPDTPGGPLFSSVRIDSLDRDSFGMGRCNMCMPGGKSNGCIANFSAGVGIPSVSLTQK</sequence>
<proteinExistence type="predicted"/>
<dbReference type="Proteomes" id="UP000265520">
    <property type="component" value="Unassembled WGS sequence"/>
</dbReference>
<protein>
    <submittedName>
        <fullName evidence="2">Aquaporin NIP5-1-like</fullName>
    </submittedName>
</protein>
<organism evidence="2 3">
    <name type="scientific">Trifolium medium</name>
    <dbReference type="NCBI Taxonomy" id="97028"/>
    <lineage>
        <taxon>Eukaryota</taxon>
        <taxon>Viridiplantae</taxon>
        <taxon>Streptophyta</taxon>
        <taxon>Embryophyta</taxon>
        <taxon>Tracheophyta</taxon>
        <taxon>Spermatophyta</taxon>
        <taxon>Magnoliopsida</taxon>
        <taxon>eudicotyledons</taxon>
        <taxon>Gunneridae</taxon>
        <taxon>Pentapetalae</taxon>
        <taxon>rosids</taxon>
        <taxon>fabids</taxon>
        <taxon>Fabales</taxon>
        <taxon>Fabaceae</taxon>
        <taxon>Papilionoideae</taxon>
        <taxon>50 kb inversion clade</taxon>
        <taxon>NPAAA clade</taxon>
        <taxon>Hologalegina</taxon>
        <taxon>IRL clade</taxon>
        <taxon>Trifolieae</taxon>
        <taxon>Trifolium</taxon>
    </lineage>
</organism>